<gene>
    <name evidence="1" type="ORF">PPTG_22780</name>
</gene>
<evidence type="ECO:0000313" key="1">
    <source>
        <dbReference type="EMBL" id="ETN10046.1"/>
    </source>
</evidence>
<dbReference type="GeneID" id="20191379"/>
<proteinExistence type="predicted"/>
<dbReference type="Proteomes" id="UP000018817">
    <property type="component" value="Unassembled WGS sequence"/>
</dbReference>
<organism evidence="1 2">
    <name type="scientific">Phytophthora nicotianae (strain INRA-310)</name>
    <name type="common">Phytophthora parasitica</name>
    <dbReference type="NCBI Taxonomy" id="761204"/>
    <lineage>
        <taxon>Eukaryota</taxon>
        <taxon>Sar</taxon>
        <taxon>Stramenopiles</taxon>
        <taxon>Oomycota</taxon>
        <taxon>Peronosporomycetes</taxon>
        <taxon>Peronosporales</taxon>
        <taxon>Peronosporaceae</taxon>
        <taxon>Phytophthora</taxon>
    </lineage>
</organism>
<reference evidence="1 2" key="2">
    <citation type="submission" date="2013-11" db="EMBL/GenBank/DDBJ databases">
        <title>The Genome Sequence of Phytophthora parasitica INRA-310.</title>
        <authorList>
            <consortium name="The Broad Institute Genomics Platform"/>
            <person name="Russ C."/>
            <person name="Tyler B."/>
            <person name="Panabieres F."/>
            <person name="Shan W."/>
            <person name="Tripathy S."/>
            <person name="Grunwald N."/>
            <person name="Machado M."/>
            <person name="Johnson C.S."/>
            <person name="Arredondo F."/>
            <person name="Hong C."/>
            <person name="Coffey M."/>
            <person name="Young S.K."/>
            <person name="Zeng Q."/>
            <person name="Gargeya S."/>
            <person name="Fitzgerald M."/>
            <person name="Abouelleil A."/>
            <person name="Alvarado L."/>
            <person name="Chapman S.B."/>
            <person name="Gainer-Dewar J."/>
            <person name="Goldberg J."/>
            <person name="Griggs A."/>
            <person name="Gujja S."/>
            <person name="Hansen M."/>
            <person name="Howarth C."/>
            <person name="Imamovic A."/>
            <person name="Ireland A."/>
            <person name="Larimer J."/>
            <person name="McCowan C."/>
            <person name="Murphy C."/>
            <person name="Pearson M."/>
            <person name="Poon T.W."/>
            <person name="Priest M."/>
            <person name="Roberts A."/>
            <person name="Saif S."/>
            <person name="Shea T."/>
            <person name="Sykes S."/>
            <person name="Wortman J."/>
            <person name="Nusbaum C."/>
            <person name="Birren B."/>
        </authorList>
    </citation>
    <scope>NUCLEOTIDE SEQUENCE [LARGE SCALE GENOMIC DNA]</scope>
    <source>
        <strain evidence="1 2">INRA-310</strain>
    </source>
</reference>
<name>W2QB03_PHYN3</name>
<dbReference type="RefSeq" id="XP_008904483.1">
    <property type="nucleotide sequence ID" value="XM_008906235.1"/>
</dbReference>
<evidence type="ECO:0000313" key="2">
    <source>
        <dbReference type="Proteomes" id="UP000018817"/>
    </source>
</evidence>
<sequence>MVTSFSVVYRNQTYRHGLSSPRVRECVKAWNVTASPALSLPRLNIFPRAPRGLRGGVILCPYAICVSSRDGFRAHGDRRKRCVKPSLTQWFSQDTSLRRSLLPFSKKEIGQGQ</sequence>
<dbReference type="VEuPathDB" id="FungiDB:PPTG_22780"/>
<reference evidence="2" key="1">
    <citation type="submission" date="2011-12" db="EMBL/GenBank/DDBJ databases">
        <authorList>
            <consortium name="The Broad Institute Genome Sequencing Platform"/>
            <person name="Russ C."/>
            <person name="Tyler B."/>
            <person name="Panabieres F."/>
            <person name="Shan W."/>
            <person name="Tripathy S."/>
            <person name="Grunwald N."/>
            <person name="Machado M."/>
            <person name="Young S.K."/>
            <person name="Zeng Q."/>
            <person name="Gargeya S."/>
            <person name="Fitzgerald M."/>
            <person name="Haas B."/>
            <person name="Abouelleil A."/>
            <person name="Alvarado L."/>
            <person name="Arachchi H.M."/>
            <person name="Berlin A."/>
            <person name="Chapman S.B."/>
            <person name="Gearin G."/>
            <person name="Goldberg J."/>
            <person name="Griggs A."/>
            <person name="Gujja S."/>
            <person name="Hansen M."/>
            <person name="Heiman D."/>
            <person name="Howarth C."/>
            <person name="Larimer J."/>
            <person name="Lui A."/>
            <person name="MacDonald P.J.P."/>
            <person name="McCowen C."/>
            <person name="Montmayeur A."/>
            <person name="Murphy C."/>
            <person name="Neiman D."/>
            <person name="Pearson M."/>
            <person name="Priest M."/>
            <person name="Roberts A."/>
            <person name="Saif S."/>
            <person name="Shea T."/>
            <person name="Sisk P."/>
            <person name="Stolte C."/>
            <person name="Sykes S."/>
            <person name="Wortman J."/>
            <person name="Nusbaum C."/>
            <person name="Birren B."/>
        </authorList>
    </citation>
    <scope>NUCLEOTIDE SEQUENCE [LARGE SCALE GENOMIC DNA]</scope>
    <source>
        <strain evidence="2">INRA-310</strain>
    </source>
</reference>
<dbReference type="EMBL" id="KI669583">
    <property type="protein sequence ID" value="ETN10046.1"/>
    <property type="molecule type" value="Genomic_DNA"/>
</dbReference>
<accession>W2QB03</accession>
<protein>
    <submittedName>
        <fullName evidence="1">Uncharacterized protein</fullName>
    </submittedName>
</protein>
<dbReference type="AlphaFoldDB" id="W2QB03"/>